<name>A0A6N9PZX8_9BACL</name>
<dbReference type="EMBL" id="SIJB01000015">
    <property type="protein sequence ID" value="NBI28547.1"/>
    <property type="molecule type" value="Genomic_DNA"/>
</dbReference>
<dbReference type="RefSeq" id="WP_160645332.1">
    <property type="nucleotide sequence ID" value="NZ_SIJB01000015.1"/>
</dbReference>
<accession>A0A6N9PZX8</accession>
<protein>
    <recommendedName>
        <fullName evidence="4">DoxX-like family protein</fullName>
    </recommendedName>
</protein>
<dbReference type="OrthoDB" id="1551186at2"/>
<comment type="caution">
    <text evidence="2">The sequence shown here is derived from an EMBL/GenBank/DDBJ whole genome shotgun (WGS) entry which is preliminary data.</text>
</comment>
<dbReference type="InterPro" id="IPR046289">
    <property type="entry name" value="DUF6326"/>
</dbReference>
<evidence type="ECO:0000313" key="3">
    <source>
        <dbReference type="Proteomes" id="UP000448943"/>
    </source>
</evidence>
<evidence type="ECO:0008006" key="4">
    <source>
        <dbReference type="Google" id="ProtNLM"/>
    </source>
</evidence>
<evidence type="ECO:0000313" key="2">
    <source>
        <dbReference type="EMBL" id="NBI28547.1"/>
    </source>
</evidence>
<proteinExistence type="predicted"/>
<evidence type="ECO:0000256" key="1">
    <source>
        <dbReference type="SAM" id="Phobius"/>
    </source>
</evidence>
<sequence length="140" mass="16169">MNVEKQILDLDRKTKLSTLWIFVMLNIIFRDIHQLFKYGFLEEMMTGTVNGVRITEEFMLLAGILLEISIAMVLLSRVLKYKVNRLANIIVGVLTIIFIIANGVTDLDDIFFITIQIGTLLVIIWYAWKWPKHASRSAPQ</sequence>
<dbReference type="Pfam" id="PF19851">
    <property type="entry name" value="DUF6326"/>
    <property type="match status" value="1"/>
</dbReference>
<keyword evidence="1" id="KW-1133">Transmembrane helix</keyword>
<feature type="transmembrane region" description="Helical" evidence="1">
    <location>
        <begin position="20"/>
        <end position="38"/>
    </location>
</feature>
<keyword evidence="1" id="KW-0472">Membrane</keyword>
<organism evidence="2 3">
    <name type="scientific">Chengkuizengella marina</name>
    <dbReference type="NCBI Taxonomy" id="2507566"/>
    <lineage>
        <taxon>Bacteria</taxon>
        <taxon>Bacillati</taxon>
        <taxon>Bacillota</taxon>
        <taxon>Bacilli</taxon>
        <taxon>Bacillales</taxon>
        <taxon>Paenibacillaceae</taxon>
        <taxon>Chengkuizengella</taxon>
    </lineage>
</organism>
<reference evidence="2 3" key="1">
    <citation type="submission" date="2019-01" db="EMBL/GenBank/DDBJ databases">
        <title>Chengkuizengella sp. nov., isolated from deep-sea sediment of East Pacific Ocean.</title>
        <authorList>
            <person name="Yang J."/>
            <person name="Lai Q."/>
            <person name="Shao Z."/>
        </authorList>
    </citation>
    <scope>NUCLEOTIDE SEQUENCE [LARGE SCALE GENOMIC DNA]</scope>
    <source>
        <strain evidence="2 3">YPA3-1-1</strain>
    </source>
</reference>
<feature type="transmembrane region" description="Helical" evidence="1">
    <location>
        <begin position="86"/>
        <end position="104"/>
    </location>
</feature>
<dbReference type="AlphaFoldDB" id="A0A6N9PZX8"/>
<keyword evidence="1" id="KW-0812">Transmembrane</keyword>
<feature type="transmembrane region" description="Helical" evidence="1">
    <location>
        <begin position="110"/>
        <end position="128"/>
    </location>
</feature>
<feature type="transmembrane region" description="Helical" evidence="1">
    <location>
        <begin position="58"/>
        <end position="79"/>
    </location>
</feature>
<dbReference type="Proteomes" id="UP000448943">
    <property type="component" value="Unassembled WGS sequence"/>
</dbReference>
<keyword evidence="3" id="KW-1185">Reference proteome</keyword>
<gene>
    <name evidence="2" type="ORF">ERL59_06225</name>
</gene>